<feature type="transmembrane region" description="Helical" evidence="5">
    <location>
        <begin position="7"/>
        <end position="29"/>
    </location>
</feature>
<evidence type="ECO:0000313" key="7">
    <source>
        <dbReference type="EMBL" id="ADC47527.1"/>
    </source>
</evidence>
<evidence type="ECO:0000256" key="3">
    <source>
        <dbReference type="ARBA" id="ARBA00022801"/>
    </source>
</evidence>
<feature type="domain" description="Peptidase S49" evidence="6">
    <location>
        <begin position="104"/>
        <end position="251"/>
    </location>
</feature>
<keyword evidence="4" id="KW-0720">Serine protease</keyword>
<dbReference type="SUPFAM" id="SSF52096">
    <property type="entry name" value="ClpP/crotonase"/>
    <property type="match status" value="1"/>
</dbReference>
<dbReference type="OrthoDB" id="31107at2157"/>
<evidence type="ECO:0000259" key="6">
    <source>
        <dbReference type="Pfam" id="PF01343"/>
    </source>
</evidence>
<dbReference type="PANTHER" id="PTHR33209:SF1">
    <property type="entry name" value="PEPTIDASE S49 DOMAIN-CONTAINING PROTEIN"/>
    <property type="match status" value="1"/>
</dbReference>
<keyword evidence="2" id="KW-0645">Protease</keyword>
<protein>
    <submittedName>
        <fullName evidence="7">Peptidase S49 family</fullName>
    </submittedName>
</protein>
<keyword evidence="5" id="KW-0812">Transmembrane</keyword>
<evidence type="ECO:0000256" key="5">
    <source>
        <dbReference type="SAM" id="Phobius"/>
    </source>
</evidence>
<evidence type="ECO:0000256" key="2">
    <source>
        <dbReference type="ARBA" id="ARBA00022670"/>
    </source>
</evidence>
<dbReference type="Gene3D" id="3.90.226.10">
    <property type="entry name" value="2-enoyl-CoA Hydratase, Chain A, domain 1"/>
    <property type="match status" value="1"/>
</dbReference>
<keyword evidence="5" id="KW-0472">Membrane</keyword>
<keyword evidence="3" id="KW-0378">Hydrolase</keyword>
<dbReference type="RefSeq" id="WP_012956475.1">
    <property type="nucleotide sequence ID" value="NC_013790.1"/>
</dbReference>
<dbReference type="KEGG" id="mru:mru_1677"/>
<dbReference type="PANTHER" id="PTHR33209">
    <property type="entry name" value="PROTEASE 4"/>
    <property type="match status" value="1"/>
</dbReference>
<accession>D3DYX7</accession>
<dbReference type="GO" id="GO:0008236">
    <property type="term" value="F:serine-type peptidase activity"/>
    <property type="evidence" value="ECO:0007669"/>
    <property type="project" value="UniProtKB-KW"/>
</dbReference>
<evidence type="ECO:0000256" key="1">
    <source>
        <dbReference type="ARBA" id="ARBA00008683"/>
    </source>
</evidence>
<comment type="similarity">
    <text evidence="1">Belongs to the peptidase S49 family.</text>
</comment>
<dbReference type="Pfam" id="PF01343">
    <property type="entry name" value="Peptidase_S49"/>
    <property type="match status" value="1"/>
</dbReference>
<sequence>MSENNRTLITIGIGAFIIIAILLLIALVLPFSNLAVDNDEIAVITISDTITYGDNSTSAHTSKKEIESELNDAYSNPKIKGIVLDIDSGGGSLVASDEISDLIKKSPKPIVSYIGDKGFDEAYQIASATDYIFASSSSSLGGIGLSYINTDRYSDEKVTGVFNEKYLKNNKTKSNSKVKSANDLANAQKMVDQDYTLFIKKIAENRNLTADYVAELAHGKKYNGNEAKKLGLIDEIGSKSQSIEKAAKLSNATNYTVITYPEPQKKLTEILGENDIFNLKELIKI</sequence>
<evidence type="ECO:0000256" key="4">
    <source>
        <dbReference type="ARBA" id="ARBA00022825"/>
    </source>
</evidence>
<dbReference type="STRING" id="634498.mru_1677"/>
<keyword evidence="5" id="KW-1133">Transmembrane helix</keyword>
<dbReference type="InterPro" id="IPR029045">
    <property type="entry name" value="ClpP/crotonase-like_dom_sf"/>
</dbReference>
<proteinExistence type="inferred from homology"/>
<reference evidence="7 8" key="1">
    <citation type="journal article" date="2010" name="PLoS ONE">
        <title>The genome sequence of the rumen methanogen Methanobrevibacter ruminantium reveals new possibilities for controlling ruminant methane emissions.</title>
        <authorList>
            <person name="Leahy S.C."/>
            <person name="Kelly W.J."/>
            <person name="Altermann E."/>
            <person name="Ronimus R.S."/>
            <person name="Yeoman C.J."/>
            <person name="Pacheco D.M."/>
            <person name="Li D."/>
            <person name="Kong Z."/>
            <person name="McTavish S."/>
            <person name="Sang C."/>
            <person name="Lambie S.C."/>
            <person name="Janssen P.H."/>
            <person name="Dey D."/>
            <person name="Attwood G.T."/>
        </authorList>
    </citation>
    <scope>NUCLEOTIDE SEQUENCE [LARGE SCALE GENOMIC DNA]</scope>
    <source>
        <strain evidence="8">ATCC 35063 / DSM 1093 / JCM 13430 / OCM 146 / M1</strain>
    </source>
</reference>
<dbReference type="PATRIC" id="fig|634498.28.peg.1677"/>
<dbReference type="InterPro" id="IPR047272">
    <property type="entry name" value="S49_SppA_C"/>
</dbReference>
<gene>
    <name evidence="7" type="ordered locus">mru_1677</name>
</gene>
<dbReference type="HOGENOM" id="CLU_046540_0_0_2"/>
<dbReference type="AlphaFoldDB" id="D3DYX7"/>
<dbReference type="eggNOG" id="arCOG01311">
    <property type="taxonomic scope" value="Archaea"/>
</dbReference>
<dbReference type="GO" id="GO:0006508">
    <property type="term" value="P:proteolysis"/>
    <property type="evidence" value="ECO:0007669"/>
    <property type="project" value="UniProtKB-KW"/>
</dbReference>
<evidence type="ECO:0000313" key="8">
    <source>
        <dbReference type="Proteomes" id="UP000008680"/>
    </source>
</evidence>
<dbReference type="Proteomes" id="UP000008680">
    <property type="component" value="Chromosome"/>
</dbReference>
<keyword evidence="8" id="KW-1185">Reference proteome</keyword>
<organism evidence="7 8">
    <name type="scientific">Methanobrevibacter ruminantium (strain ATCC 35063 / DSM 1093 / JCM 13430 / OCM 146 / M1)</name>
    <name type="common">Methanobacterium ruminantium</name>
    <dbReference type="NCBI Taxonomy" id="634498"/>
    <lineage>
        <taxon>Archaea</taxon>
        <taxon>Methanobacteriati</taxon>
        <taxon>Methanobacteriota</taxon>
        <taxon>Methanomada group</taxon>
        <taxon>Methanobacteria</taxon>
        <taxon>Methanobacteriales</taxon>
        <taxon>Methanobacteriaceae</taxon>
        <taxon>Methanobrevibacter</taxon>
    </lineage>
</organism>
<dbReference type="GeneID" id="8771339"/>
<name>D3DYX7_METRM</name>
<dbReference type="CDD" id="cd07023">
    <property type="entry name" value="S49_Sppa_N_C"/>
    <property type="match status" value="1"/>
</dbReference>
<dbReference type="EMBL" id="CP001719">
    <property type="protein sequence ID" value="ADC47527.1"/>
    <property type="molecule type" value="Genomic_DNA"/>
</dbReference>
<dbReference type="InterPro" id="IPR002142">
    <property type="entry name" value="Peptidase_S49"/>
</dbReference>